<keyword evidence="3" id="KW-0238">DNA-binding</keyword>
<evidence type="ECO:0000313" key="7">
    <source>
        <dbReference type="Proteomes" id="UP000619479"/>
    </source>
</evidence>
<dbReference type="EMBL" id="BOMH01000025">
    <property type="protein sequence ID" value="GID65478.1"/>
    <property type="molecule type" value="Genomic_DNA"/>
</dbReference>
<comment type="caution">
    <text evidence="6">The sequence shown here is derived from an EMBL/GenBank/DDBJ whole genome shotgun (WGS) entry which is preliminary data.</text>
</comment>
<comment type="similarity">
    <text evidence="1">Belongs to the LysR transcriptional regulatory family.</text>
</comment>
<gene>
    <name evidence="6" type="ORF">Acy02nite_33590</name>
</gene>
<evidence type="ECO:0000256" key="4">
    <source>
        <dbReference type="ARBA" id="ARBA00023163"/>
    </source>
</evidence>
<evidence type="ECO:0000256" key="3">
    <source>
        <dbReference type="ARBA" id="ARBA00023125"/>
    </source>
</evidence>
<organism evidence="6 7">
    <name type="scientific">Actinoplanes cyaneus</name>
    <dbReference type="NCBI Taxonomy" id="52696"/>
    <lineage>
        <taxon>Bacteria</taxon>
        <taxon>Bacillati</taxon>
        <taxon>Actinomycetota</taxon>
        <taxon>Actinomycetes</taxon>
        <taxon>Micromonosporales</taxon>
        <taxon>Micromonosporaceae</taxon>
        <taxon>Actinoplanes</taxon>
    </lineage>
</organism>
<dbReference type="SUPFAM" id="SSF53850">
    <property type="entry name" value="Periplasmic binding protein-like II"/>
    <property type="match status" value="1"/>
</dbReference>
<dbReference type="GO" id="GO:0003677">
    <property type="term" value="F:DNA binding"/>
    <property type="evidence" value="ECO:0007669"/>
    <property type="project" value="UniProtKB-KW"/>
</dbReference>
<dbReference type="AlphaFoldDB" id="A0A919IHA6"/>
<dbReference type="RefSeq" id="WP_203741563.1">
    <property type="nucleotide sequence ID" value="NZ_BAAAUC010000003.1"/>
</dbReference>
<sequence>MGSLPEVDDLRLVTAIVRLGSVGAAARELLISQPSASQRLAALERRVGERLFDRDPTGARPTGAGREMADRAAHILGHLAVLVDQTRAAARERPLTVGTFPSFAPLLFPALDVPVTQVTDHGDRMIGWVAEGSLDAVVVAIADQVTLPPGVVATPIGRDSHAMLFPAGVAGPGRGRRPYRERVVIVYTIDLSAQVLRDRMIALGAEPRSAATAETAVRTARALGVPALMPSCLARMYAGPEETVTAAPVRNVLRLALVTPGPPPTALDPGTLAARLGLHG</sequence>
<keyword evidence="4" id="KW-0804">Transcription</keyword>
<evidence type="ECO:0000313" key="6">
    <source>
        <dbReference type="EMBL" id="GID65478.1"/>
    </source>
</evidence>
<dbReference type="Proteomes" id="UP000619479">
    <property type="component" value="Unassembled WGS sequence"/>
</dbReference>
<dbReference type="InterPro" id="IPR036390">
    <property type="entry name" value="WH_DNA-bd_sf"/>
</dbReference>
<dbReference type="InterPro" id="IPR000847">
    <property type="entry name" value="LysR_HTH_N"/>
</dbReference>
<evidence type="ECO:0000256" key="2">
    <source>
        <dbReference type="ARBA" id="ARBA00023015"/>
    </source>
</evidence>
<reference evidence="6" key="1">
    <citation type="submission" date="2021-01" db="EMBL/GenBank/DDBJ databases">
        <title>Whole genome shotgun sequence of Actinoplanes cyaneus NBRC 14990.</title>
        <authorList>
            <person name="Komaki H."/>
            <person name="Tamura T."/>
        </authorList>
    </citation>
    <scope>NUCLEOTIDE SEQUENCE</scope>
    <source>
        <strain evidence="6">NBRC 14990</strain>
    </source>
</reference>
<name>A0A919IHA6_9ACTN</name>
<dbReference type="GO" id="GO:0003700">
    <property type="term" value="F:DNA-binding transcription factor activity"/>
    <property type="evidence" value="ECO:0007669"/>
    <property type="project" value="InterPro"/>
</dbReference>
<accession>A0A919IHA6</accession>
<feature type="domain" description="HTH lysR-type" evidence="5">
    <location>
        <begin position="5"/>
        <end position="62"/>
    </location>
</feature>
<dbReference type="Pfam" id="PF00126">
    <property type="entry name" value="HTH_1"/>
    <property type="match status" value="1"/>
</dbReference>
<evidence type="ECO:0000256" key="1">
    <source>
        <dbReference type="ARBA" id="ARBA00009437"/>
    </source>
</evidence>
<dbReference type="SUPFAM" id="SSF46785">
    <property type="entry name" value="Winged helix' DNA-binding domain"/>
    <property type="match status" value="1"/>
</dbReference>
<dbReference type="Gene3D" id="1.10.10.10">
    <property type="entry name" value="Winged helix-like DNA-binding domain superfamily/Winged helix DNA-binding domain"/>
    <property type="match status" value="1"/>
</dbReference>
<protein>
    <submittedName>
        <fullName evidence="6">LysR-family transcriptional regulator</fullName>
    </submittedName>
</protein>
<dbReference type="PRINTS" id="PR00039">
    <property type="entry name" value="HTHLYSR"/>
</dbReference>
<proteinExistence type="inferred from homology"/>
<dbReference type="PANTHER" id="PTHR30346">
    <property type="entry name" value="TRANSCRIPTIONAL DUAL REGULATOR HCAR-RELATED"/>
    <property type="match status" value="1"/>
</dbReference>
<dbReference type="InterPro" id="IPR036388">
    <property type="entry name" value="WH-like_DNA-bd_sf"/>
</dbReference>
<dbReference type="PANTHER" id="PTHR30346:SF28">
    <property type="entry name" value="HTH-TYPE TRANSCRIPTIONAL REGULATOR CYNR"/>
    <property type="match status" value="1"/>
</dbReference>
<dbReference type="PROSITE" id="PS50931">
    <property type="entry name" value="HTH_LYSR"/>
    <property type="match status" value="1"/>
</dbReference>
<keyword evidence="7" id="KW-1185">Reference proteome</keyword>
<dbReference type="GO" id="GO:0032993">
    <property type="term" value="C:protein-DNA complex"/>
    <property type="evidence" value="ECO:0007669"/>
    <property type="project" value="TreeGrafter"/>
</dbReference>
<evidence type="ECO:0000259" key="5">
    <source>
        <dbReference type="PROSITE" id="PS50931"/>
    </source>
</evidence>
<keyword evidence="2" id="KW-0805">Transcription regulation</keyword>